<gene>
    <name evidence="9" type="ORF">BJF93_08020</name>
</gene>
<keyword evidence="5 7" id="KW-1133">Transmembrane helix</keyword>
<accession>A0A1Q9AW90</accession>
<organism evidence="9 10">
    <name type="scientific">Xaviernesmea oryzae</name>
    <dbReference type="NCBI Taxonomy" id="464029"/>
    <lineage>
        <taxon>Bacteria</taxon>
        <taxon>Pseudomonadati</taxon>
        <taxon>Pseudomonadota</taxon>
        <taxon>Alphaproteobacteria</taxon>
        <taxon>Hyphomicrobiales</taxon>
        <taxon>Rhizobiaceae</taxon>
        <taxon>Rhizobium/Agrobacterium group</taxon>
        <taxon>Xaviernesmea</taxon>
    </lineage>
</organism>
<dbReference type="PRINTS" id="PR00812">
    <property type="entry name" value="BCTERIALGSPF"/>
</dbReference>
<evidence type="ECO:0000259" key="8">
    <source>
        <dbReference type="Pfam" id="PF00482"/>
    </source>
</evidence>
<feature type="transmembrane region" description="Helical" evidence="7">
    <location>
        <begin position="203"/>
        <end position="221"/>
    </location>
</feature>
<dbReference type="GO" id="GO:0005886">
    <property type="term" value="C:plasma membrane"/>
    <property type="evidence" value="ECO:0007669"/>
    <property type="project" value="UniProtKB-SubCell"/>
</dbReference>
<evidence type="ECO:0000313" key="10">
    <source>
        <dbReference type="Proteomes" id="UP000186364"/>
    </source>
</evidence>
<feature type="transmembrane region" description="Helical" evidence="7">
    <location>
        <begin position="355"/>
        <end position="378"/>
    </location>
</feature>
<reference evidence="9 10" key="1">
    <citation type="submission" date="2016-09" db="EMBL/GenBank/DDBJ databases">
        <title>Rhizobium sp. nov., a novel species isolated from the rice rhizosphere.</title>
        <authorList>
            <person name="Zhao J."/>
            <person name="Zhang X."/>
        </authorList>
    </citation>
    <scope>NUCLEOTIDE SEQUENCE [LARGE SCALE GENOMIC DNA]</scope>
    <source>
        <strain evidence="9 10">1.7048</strain>
    </source>
</reference>
<dbReference type="InterPro" id="IPR003004">
    <property type="entry name" value="GspF/PilC"/>
</dbReference>
<evidence type="ECO:0000256" key="1">
    <source>
        <dbReference type="ARBA" id="ARBA00004651"/>
    </source>
</evidence>
<keyword evidence="3" id="KW-1003">Cell membrane</keyword>
<evidence type="ECO:0000256" key="5">
    <source>
        <dbReference type="ARBA" id="ARBA00022989"/>
    </source>
</evidence>
<evidence type="ECO:0000313" key="9">
    <source>
        <dbReference type="EMBL" id="OLP59713.1"/>
    </source>
</evidence>
<evidence type="ECO:0000256" key="4">
    <source>
        <dbReference type="ARBA" id="ARBA00022692"/>
    </source>
</evidence>
<comment type="subcellular location">
    <subcellularLocation>
        <location evidence="1">Cell membrane</location>
        <topology evidence="1">Multi-pass membrane protein</topology>
    </subcellularLocation>
</comment>
<dbReference type="Gene3D" id="1.20.81.30">
    <property type="entry name" value="Type II secretion system (T2SS), domain F"/>
    <property type="match status" value="2"/>
</dbReference>
<keyword evidence="10" id="KW-1185">Reference proteome</keyword>
<dbReference type="Pfam" id="PF00482">
    <property type="entry name" value="T2SSF"/>
    <property type="match status" value="2"/>
</dbReference>
<evidence type="ECO:0000256" key="7">
    <source>
        <dbReference type="SAM" id="Phobius"/>
    </source>
</evidence>
<dbReference type="AlphaFoldDB" id="A0A1Q9AW90"/>
<keyword evidence="6 7" id="KW-0472">Membrane</keyword>
<dbReference type="PANTHER" id="PTHR30012">
    <property type="entry name" value="GENERAL SECRETION PATHWAY PROTEIN"/>
    <property type="match status" value="1"/>
</dbReference>
<name>A0A1Q9AW90_9HYPH</name>
<protein>
    <recommendedName>
        <fullName evidence="8">Type II secretion system protein GspF domain-containing protein</fullName>
    </recommendedName>
</protein>
<feature type="domain" description="Type II secretion system protein GspF" evidence="8">
    <location>
        <begin position="53"/>
        <end position="172"/>
    </location>
</feature>
<dbReference type="InterPro" id="IPR042094">
    <property type="entry name" value="T2SS_GspF_sf"/>
</dbReference>
<evidence type="ECO:0000256" key="2">
    <source>
        <dbReference type="ARBA" id="ARBA00005745"/>
    </source>
</evidence>
<dbReference type="EMBL" id="MKIP01000046">
    <property type="protein sequence ID" value="OLP59713.1"/>
    <property type="molecule type" value="Genomic_DNA"/>
</dbReference>
<feature type="domain" description="Type II secretion system protein GspF" evidence="8">
    <location>
        <begin position="253"/>
        <end position="373"/>
    </location>
</feature>
<sequence>MVDAQDRATAETRLRAAGLLVSELRERRTRSKEGQRQLIRMHRRFNNARFFSGLAILMNAGMAFDLALRAMRNASENPKAAALIDGILESVAAGETPSSAFQKAGIVDGSMTALLVSGERSGRLGQVIQLIAQDLERNTLYKKQLIGALVYPAFLIVMMFTSVAVVMFVLVPALEPVFESSGRPSPIIIRLLGTLNRWLDSPEIIGCATTFAIVGVLFGCLRPAAFKAMMSRWILRVPVLGRAVLDLQLANYLQSMALLVENGVPLPEALELAAGCFSIPHLREKFATLTERVAVGQRLPDAIRDLNVFSGEVASLIAVGDEVNRLPAVLANAALICRTDGQQALDRLMALMTPAITIIMGALIGGLVISVMTALLSIDELSLS</sequence>
<feature type="transmembrane region" description="Helical" evidence="7">
    <location>
        <begin position="145"/>
        <end position="171"/>
    </location>
</feature>
<comment type="caution">
    <text evidence="9">The sequence shown here is derived from an EMBL/GenBank/DDBJ whole genome shotgun (WGS) entry which is preliminary data.</text>
</comment>
<dbReference type="PANTHER" id="PTHR30012:SF0">
    <property type="entry name" value="TYPE II SECRETION SYSTEM PROTEIN F-RELATED"/>
    <property type="match status" value="1"/>
</dbReference>
<comment type="similarity">
    <text evidence="2">Belongs to the GSP F family.</text>
</comment>
<proteinExistence type="inferred from homology"/>
<dbReference type="Proteomes" id="UP000186364">
    <property type="component" value="Unassembled WGS sequence"/>
</dbReference>
<keyword evidence="4 7" id="KW-0812">Transmembrane</keyword>
<evidence type="ECO:0000256" key="6">
    <source>
        <dbReference type="ARBA" id="ARBA00023136"/>
    </source>
</evidence>
<evidence type="ECO:0000256" key="3">
    <source>
        <dbReference type="ARBA" id="ARBA00022475"/>
    </source>
</evidence>
<dbReference type="InterPro" id="IPR018076">
    <property type="entry name" value="T2SS_GspF_dom"/>
</dbReference>